<evidence type="ECO:0000259" key="1">
    <source>
        <dbReference type="Pfam" id="PF07859"/>
    </source>
</evidence>
<proteinExistence type="predicted"/>
<reference evidence="2 3" key="1">
    <citation type="submission" date="2023-02" db="EMBL/GenBank/DDBJ databases">
        <title>Genome sequence of Mucilaginibacter jinjuensis strain KACC 16571.</title>
        <authorList>
            <person name="Kim S."/>
            <person name="Heo J."/>
            <person name="Kwon S.-W."/>
        </authorList>
    </citation>
    <scope>NUCLEOTIDE SEQUENCE [LARGE SCALE GENOMIC DNA]</scope>
    <source>
        <strain evidence="2 3">KACC 16571</strain>
    </source>
</reference>
<organism evidence="2 3">
    <name type="scientific">Mucilaginibacter jinjuensis</name>
    <dbReference type="NCBI Taxonomy" id="1176721"/>
    <lineage>
        <taxon>Bacteria</taxon>
        <taxon>Pseudomonadati</taxon>
        <taxon>Bacteroidota</taxon>
        <taxon>Sphingobacteriia</taxon>
        <taxon>Sphingobacteriales</taxon>
        <taxon>Sphingobacteriaceae</taxon>
        <taxon>Mucilaginibacter</taxon>
    </lineage>
</organism>
<dbReference type="RefSeq" id="WP_273631522.1">
    <property type="nucleotide sequence ID" value="NZ_CP117167.1"/>
</dbReference>
<keyword evidence="3" id="KW-1185">Reference proteome</keyword>
<dbReference type="Gene3D" id="3.40.50.1820">
    <property type="entry name" value="alpha/beta hydrolase"/>
    <property type="match status" value="1"/>
</dbReference>
<dbReference type="InterPro" id="IPR029058">
    <property type="entry name" value="AB_hydrolase_fold"/>
</dbReference>
<dbReference type="Pfam" id="PF07859">
    <property type="entry name" value="Abhydrolase_3"/>
    <property type="match status" value="1"/>
</dbReference>
<dbReference type="EMBL" id="CP117167">
    <property type="protein sequence ID" value="WCT13241.1"/>
    <property type="molecule type" value="Genomic_DNA"/>
</dbReference>
<evidence type="ECO:0000313" key="2">
    <source>
        <dbReference type="EMBL" id="WCT13241.1"/>
    </source>
</evidence>
<keyword evidence="2" id="KW-0378">Hydrolase</keyword>
<sequence length="61" mass="6825">MPPTTVITDEIGPLLSEGKQLADKLKAEGVQTDSNNYVGVTHGFSVWAQLFSWRRVLKHTR</sequence>
<name>A0ABY7TA71_9SPHI</name>
<evidence type="ECO:0000313" key="3">
    <source>
        <dbReference type="Proteomes" id="UP001216139"/>
    </source>
</evidence>
<dbReference type="GO" id="GO:0016787">
    <property type="term" value="F:hydrolase activity"/>
    <property type="evidence" value="ECO:0007669"/>
    <property type="project" value="UniProtKB-KW"/>
</dbReference>
<dbReference type="Proteomes" id="UP001216139">
    <property type="component" value="Chromosome"/>
</dbReference>
<dbReference type="InterPro" id="IPR013094">
    <property type="entry name" value="AB_hydrolase_3"/>
</dbReference>
<protein>
    <submittedName>
        <fullName evidence="2">Alpha/beta hydrolase fold domain-containing protein</fullName>
    </submittedName>
</protein>
<feature type="domain" description="Alpha/beta hydrolase fold-3" evidence="1">
    <location>
        <begin position="1"/>
        <end position="44"/>
    </location>
</feature>
<dbReference type="SUPFAM" id="SSF53474">
    <property type="entry name" value="alpha/beta-Hydrolases"/>
    <property type="match status" value="1"/>
</dbReference>
<gene>
    <name evidence="2" type="ORF">PQO05_04765</name>
</gene>
<accession>A0ABY7TA71</accession>